<sequence>MNSDSEKNVLVINGPNLNMLGKREKEVYGDISLEIINEQLKKQAYELGLNIEFFQSNHEGNLIDKIHKSNNVIDFIIINPGALTHYSIALLDALKSVEIPYIEVHISNIYSRESFRHNSITATAALGGIYGLGVDSYFLALKAAYSYLIN</sequence>
<reference evidence="13" key="1">
    <citation type="journal article" date="2019" name="Microbiology">
        <title>Complete Genome Sequence of an Uncultured Bacterium of the Candidate Phylum Bipolaricaulota.</title>
        <authorList>
            <person name="Kadnikov V.V."/>
            <person name="Mardanov A.V."/>
            <person name="Beletsky A.V."/>
            <person name="Frank Y.A."/>
            <person name="Karnachuk O.V."/>
            <person name="Ravin N.V."/>
        </authorList>
    </citation>
    <scope>NUCLEOTIDE SEQUENCE [LARGE SCALE GENOMIC DNA]</scope>
</reference>
<dbReference type="KEGG" id="salq:SYNTR_0353"/>
<dbReference type="NCBIfam" id="TIGR01088">
    <property type="entry name" value="aroQ"/>
    <property type="match status" value="1"/>
</dbReference>
<dbReference type="Gene3D" id="3.40.50.9100">
    <property type="entry name" value="Dehydroquinase, class II"/>
    <property type="match status" value="1"/>
</dbReference>
<dbReference type="InterPro" id="IPR036441">
    <property type="entry name" value="DHquinase_II_sf"/>
</dbReference>
<dbReference type="UniPathway" id="UPA00053">
    <property type="reaction ID" value="UER00086"/>
</dbReference>
<dbReference type="EMBL" id="CP046457">
    <property type="protein sequence ID" value="QGT98946.1"/>
    <property type="molecule type" value="Genomic_DNA"/>
</dbReference>
<evidence type="ECO:0000256" key="3">
    <source>
        <dbReference type="ARBA" id="ARBA00011037"/>
    </source>
</evidence>
<comment type="similarity">
    <text evidence="3 8">Belongs to the type-II 3-dehydroquinase family.</text>
</comment>
<dbReference type="InterPro" id="IPR001874">
    <property type="entry name" value="DHquinase_II"/>
</dbReference>
<feature type="active site" description="Proton donor" evidence="8 9">
    <location>
        <position position="105"/>
    </location>
</feature>
<dbReference type="NCBIfam" id="NF003807">
    <property type="entry name" value="PRK05395.1-4"/>
    <property type="match status" value="1"/>
</dbReference>
<dbReference type="GO" id="GO:0009073">
    <property type="term" value="P:aromatic amino acid family biosynthetic process"/>
    <property type="evidence" value="ECO:0007669"/>
    <property type="project" value="UniProtKB-KW"/>
</dbReference>
<feature type="binding site" evidence="8 10">
    <location>
        <begin position="106"/>
        <end position="107"/>
    </location>
    <ligand>
        <name>substrate</name>
    </ligand>
</feature>
<keyword evidence="8" id="KW-0028">Amino-acid biosynthesis</keyword>
<accession>A0A6I6D6V8</accession>
<dbReference type="PIRSF" id="PIRSF001399">
    <property type="entry name" value="DHquinase_II"/>
    <property type="match status" value="1"/>
</dbReference>
<dbReference type="CDD" id="cd00466">
    <property type="entry name" value="DHQase_II"/>
    <property type="match status" value="1"/>
</dbReference>
<feature type="binding site" evidence="8 10">
    <location>
        <position position="116"/>
    </location>
    <ligand>
        <name>substrate</name>
    </ligand>
</feature>
<organism evidence="12 13">
    <name type="scientific">Candidatus Syntrophocurvum alkaliphilum</name>
    <dbReference type="NCBI Taxonomy" id="2293317"/>
    <lineage>
        <taxon>Bacteria</taxon>
        <taxon>Bacillati</taxon>
        <taxon>Bacillota</taxon>
        <taxon>Clostridia</taxon>
        <taxon>Eubacteriales</taxon>
        <taxon>Syntrophomonadaceae</taxon>
        <taxon>Candidatus Syntrophocurvum</taxon>
    </lineage>
</organism>
<keyword evidence="13" id="KW-1185">Reference proteome</keyword>
<dbReference type="GO" id="GO:0008652">
    <property type="term" value="P:amino acid biosynthetic process"/>
    <property type="evidence" value="ECO:0007669"/>
    <property type="project" value="UniProtKB-KW"/>
</dbReference>
<dbReference type="AlphaFoldDB" id="A0A6I6D6V8"/>
<comment type="subunit">
    <text evidence="4 8">Homododecamer.</text>
</comment>
<keyword evidence="7 8" id="KW-0456">Lyase</keyword>
<comment type="pathway">
    <text evidence="2 8">Metabolic intermediate biosynthesis; chorismate biosynthesis; chorismate from D-erythrose 4-phosphate and phosphoenolpyruvate: step 3/7.</text>
</comment>
<feature type="binding site" evidence="8 10">
    <location>
        <position position="85"/>
    </location>
    <ligand>
        <name>substrate</name>
    </ligand>
</feature>
<evidence type="ECO:0000256" key="9">
    <source>
        <dbReference type="PIRSR" id="PIRSR001399-1"/>
    </source>
</evidence>
<dbReference type="Pfam" id="PF01220">
    <property type="entry name" value="DHquinase_II"/>
    <property type="match status" value="1"/>
</dbReference>
<dbReference type="EC" id="4.2.1.10" evidence="5 8"/>
<dbReference type="GO" id="GO:0009423">
    <property type="term" value="P:chorismate biosynthetic process"/>
    <property type="evidence" value="ECO:0007669"/>
    <property type="project" value="UniProtKB-UniRule"/>
</dbReference>
<dbReference type="PANTHER" id="PTHR21272:SF3">
    <property type="entry name" value="CATABOLIC 3-DEHYDROQUINASE"/>
    <property type="match status" value="1"/>
</dbReference>
<evidence type="ECO:0000256" key="5">
    <source>
        <dbReference type="ARBA" id="ARBA00012060"/>
    </source>
</evidence>
<dbReference type="HAMAP" id="MF_00169">
    <property type="entry name" value="AroQ"/>
    <property type="match status" value="1"/>
</dbReference>
<dbReference type="NCBIfam" id="NF003805">
    <property type="entry name" value="PRK05395.1-2"/>
    <property type="match status" value="1"/>
</dbReference>
<dbReference type="NCBIfam" id="NF003806">
    <property type="entry name" value="PRK05395.1-3"/>
    <property type="match status" value="1"/>
</dbReference>
<comment type="function">
    <text evidence="8">Catalyzes a trans-dehydration via an enolate intermediate.</text>
</comment>
<evidence type="ECO:0000256" key="6">
    <source>
        <dbReference type="ARBA" id="ARBA00023141"/>
    </source>
</evidence>
<protein>
    <recommendedName>
        <fullName evidence="5 8">3-dehydroquinate dehydratase</fullName>
        <shortName evidence="8">3-dehydroquinase</shortName>
        <ecNumber evidence="5 8">4.2.1.10</ecNumber>
    </recommendedName>
    <alternativeName>
        <fullName evidence="8">Type II DHQase</fullName>
    </alternativeName>
</protein>
<dbReference type="PROSITE" id="PS01029">
    <property type="entry name" value="DEHYDROQUINASE_II"/>
    <property type="match status" value="1"/>
</dbReference>
<dbReference type="GO" id="GO:0003855">
    <property type="term" value="F:3-dehydroquinate dehydratase activity"/>
    <property type="evidence" value="ECO:0007669"/>
    <property type="project" value="UniProtKB-UniRule"/>
</dbReference>
<evidence type="ECO:0000256" key="11">
    <source>
        <dbReference type="PIRSR" id="PIRSR001399-3"/>
    </source>
</evidence>
<evidence type="ECO:0000313" key="12">
    <source>
        <dbReference type="EMBL" id="QGT98946.1"/>
    </source>
</evidence>
<dbReference type="PANTHER" id="PTHR21272">
    <property type="entry name" value="CATABOLIC 3-DEHYDROQUINASE"/>
    <property type="match status" value="1"/>
</dbReference>
<evidence type="ECO:0000256" key="8">
    <source>
        <dbReference type="HAMAP-Rule" id="MF_00169"/>
    </source>
</evidence>
<dbReference type="GO" id="GO:0019631">
    <property type="term" value="P:quinate catabolic process"/>
    <property type="evidence" value="ECO:0007669"/>
    <property type="project" value="TreeGrafter"/>
</dbReference>
<keyword evidence="6 8" id="KW-0057">Aromatic amino acid biosynthesis</keyword>
<name>A0A6I6D6V8_9FIRM</name>
<dbReference type="Proteomes" id="UP000426444">
    <property type="component" value="Chromosome"/>
</dbReference>
<feature type="binding site" evidence="8 10">
    <location>
        <position position="79"/>
    </location>
    <ligand>
        <name>substrate</name>
    </ligand>
</feature>
<dbReference type="SUPFAM" id="SSF52304">
    <property type="entry name" value="Type II 3-dehydroquinate dehydratase"/>
    <property type="match status" value="1"/>
</dbReference>
<feature type="active site" description="Proton acceptor" evidence="8 9">
    <location>
        <position position="28"/>
    </location>
</feature>
<evidence type="ECO:0000256" key="10">
    <source>
        <dbReference type="PIRSR" id="PIRSR001399-2"/>
    </source>
</evidence>
<feature type="binding site" evidence="8 10">
    <location>
        <position position="92"/>
    </location>
    <ligand>
        <name>substrate</name>
    </ligand>
</feature>
<dbReference type="InterPro" id="IPR018509">
    <property type="entry name" value="DHquinase_II_CS"/>
</dbReference>
<evidence type="ECO:0000256" key="1">
    <source>
        <dbReference type="ARBA" id="ARBA00001864"/>
    </source>
</evidence>
<evidence type="ECO:0000256" key="2">
    <source>
        <dbReference type="ARBA" id="ARBA00004902"/>
    </source>
</evidence>
<gene>
    <name evidence="8" type="primary">aroQ</name>
    <name evidence="12" type="ORF">SYNTR_0353</name>
</gene>
<evidence type="ECO:0000313" key="13">
    <source>
        <dbReference type="Proteomes" id="UP000426444"/>
    </source>
</evidence>
<comment type="catalytic activity">
    <reaction evidence="1 8">
        <text>3-dehydroquinate = 3-dehydroshikimate + H2O</text>
        <dbReference type="Rhea" id="RHEA:21096"/>
        <dbReference type="ChEBI" id="CHEBI:15377"/>
        <dbReference type="ChEBI" id="CHEBI:16630"/>
        <dbReference type="ChEBI" id="CHEBI:32364"/>
        <dbReference type="EC" id="4.2.1.10"/>
    </reaction>
</comment>
<evidence type="ECO:0000256" key="4">
    <source>
        <dbReference type="ARBA" id="ARBA00011193"/>
    </source>
</evidence>
<feature type="site" description="Transition state stabilizer" evidence="8 11">
    <location>
        <position position="23"/>
    </location>
</feature>
<evidence type="ECO:0000256" key="7">
    <source>
        <dbReference type="ARBA" id="ARBA00023239"/>
    </source>
</evidence>
<proteinExistence type="inferred from homology"/>